<proteinExistence type="predicted"/>
<name>A0A251ZT55_9PROT</name>
<comment type="caution">
    <text evidence="2">The sequence shown here is derived from an EMBL/GenBank/DDBJ whole genome shotgun (WGS) entry which is preliminary data.</text>
</comment>
<reference evidence="3" key="1">
    <citation type="submission" date="2014-06" db="EMBL/GenBank/DDBJ databases">
        <authorList>
            <person name="Winans N.J."/>
            <person name="Newell P.D."/>
            <person name="Douglas A.E."/>
        </authorList>
    </citation>
    <scope>NUCLEOTIDE SEQUENCE [LARGE SCALE GENOMIC DNA]</scope>
    <source>
        <strain evidence="3">DmL_052</strain>
    </source>
</reference>
<feature type="compositionally biased region" description="Basic residues" evidence="1">
    <location>
        <begin position="7"/>
        <end position="23"/>
    </location>
</feature>
<protein>
    <submittedName>
        <fullName evidence="2">Uncharacterized protein</fullName>
    </submittedName>
</protein>
<gene>
    <name evidence="2" type="ORF">HK18_01055</name>
</gene>
<sequence>MADIKVKTTKKTSSVRKPIKVQKVKASDKPSAAVDDFMDEEDEVNSGEAECLLRSALNITKACYVQEDEEGDQEHDENTEGFQPVDRLMSSNIDNKISYYEKSMRVVEEDTQDYVVVGCRFPNGVVISLGKSKVLLRGINDMPDHEKEIHHGNVGFTKIIRPAWKVFLKTHRNWSPLLNGSIFVVSNTNNMIA</sequence>
<dbReference type="RefSeq" id="WP_008854372.1">
    <property type="nucleotide sequence ID" value="NZ_JOPB01000015.1"/>
</dbReference>
<dbReference type="Proteomes" id="UP000194946">
    <property type="component" value="Unassembled WGS sequence"/>
</dbReference>
<evidence type="ECO:0000313" key="3">
    <source>
        <dbReference type="Proteomes" id="UP000194946"/>
    </source>
</evidence>
<accession>A0A251ZT55</accession>
<feature type="region of interest" description="Disordered" evidence="1">
    <location>
        <begin position="1"/>
        <end position="34"/>
    </location>
</feature>
<keyword evidence="3" id="KW-1185">Reference proteome</keyword>
<dbReference type="AlphaFoldDB" id="A0A251ZT55"/>
<dbReference type="EMBL" id="JOPB01000015">
    <property type="protein sequence ID" value="OUI77831.1"/>
    <property type="molecule type" value="Genomic_DNA"/>
</dbReference>
<evidence type="ECO:0000313" key="2">
    <source>
        <dbReference type="EMBL" id="OUI77831.1"/>
    </source>
</evidence>
<organism evidence="2 3">
    <name type="scientific">Commensalibacter intestini</name>
    <dbReference type="NCBI Taxonomy" id="479936"/>
    <lineage>
        <taxon>Bacteria</taxon>
        <taxon>Pseudomonadati</taxon>
        <taxon>Pseudomonadota</taxon>
        <taxon>Alphaproteobacteria</taxon>
        <taxon>Acetobacterales</taxon>
        <taxon>Acetobacteraceae</taxon>
    </lineage>
</organism>
<evidence type="ECO:0000256" key="1">
    <source>
        <dbReference type="SAM" id="MobiDB-lite"/>
    </source>
</evidence>